<accession>B4IB11</accession>
<dbReference type="HOGENOM" id="CLU_2888057_0_0_1"/>
<evidence type="ECO:0000313" key="2">
    <source>
        <dbReference type="Proteomes" id="UP000001292"/>
    </source>
</evidence>
<dbReference type="OMA" id="MRLCSMF"/>
<dbReference type="EMBL" id="CH480826">
    <property type="protein sequence ID" value="EDW44474.1"/>
    <property type="molecule type" value="Genomic_DNA"/>
</dbReference>
<name>B4IB11_DROSE</name>
<sequence>MRLCSMFVLVYIVRKLENAKSGCNTTEVLGLEGSSAAMTTQSSISQGRQNKELFRTLFKICPK</sequence>
<reference evidence="1 2" key="1">
    <citation type="journal article" date="2007" name="Nature">
        <title>Evolution of genes and genomes on the Drosophila phylogeny.</title>
        <authorList>
            <consortium name="Drosophila 12 Genomes Consortium"/>
            <person name="Clark A.G."/>
            <person name="Eisen M.B."/>
            <person name="Smith D.R."/>
            <person name="Bergman C.M."/>
            <person name="Oliver B."/>
            <person name="Markow T.A."/>
            <person name="Kaufman T.C."/>
            <person name="Kellis M."/>
            <person name="Gelbart W."/>
            <person name="Iyer V.N."/>
            <person name="Pollard D.A."/>
            <person name="Sackton T.B."/>
            <person name="Larracuente A.M."/>
            <person name="Singh N.D."/>
            <person name="Abad J.P."/>
            <person name="Abt D.N."/>
            <person name="Adryan B."/>
            <person name="Aguade M."/>
            <person name="Akashi H."/>
            <person name="Anderson W.W."/>
            <person name="Aquadro C.F."/>
            <person name="Ardell D.H."/>
            <person name="Arguello R."/>
            <person name="Artieri C.G."/>
            <person name="Barbash D.A."/>
            <person name="Barker D."/>
            <person name="Barsanti P."/>
            <person name="Batterham P."/>
            <person name="Batzoglou S."/>
            <person name="Begun D."/>
            <person name="Bhutkar A."/>
            <person name="Blanco E."/>
            <person name="Bosak S.A."/>
            <person name="Bradley R.K."/>
            <person name="Brand A.D."/>
            <person name="Brent M.R."/>
            <person name="Brooks A.N."/>
            <person name="Brown R.H."/>
            <person name="Butlin R.K."/>
            <person name="Caggese C."/>
            <person name="Calvi B.R."/>
            <person name="Bernardo de Carvalho A."/>
            <person name="Caspi A."/>
            <person name="Castrezana S."/>
            <person name="Celniker S.E."/>
            <person name="Chang J.L."/>
            <person name="Chapple C."/>
            <person name="Chatterji S."/>
            <person name="Chinwalla A."/>
            <person name="Civetta A."/>
            <person name="Clifton S.W."/>
            <person name="Comeron J.M."/>
            <person name="Costello J.C."/>
            <person name="Coyne J.A."/>
            <person name="Daub J."/>
            <person name="David R.G."/>
            <person name="Delcher A.L."/>
            <person name="Delehaunty K."/>
            <person name="Do C.B."/>
            <person name="Ebling H."/>
            <person name="Edwards K."/>
            <person name="Eickbush T."/>
            <person name="Evans J.D."/>
            <person name="Filipski A."/>
            <person name="Findeiss S."/>
            <person name="Freyhult E."/>
            <person name="Fulton L."/>
            <person name="Fulton R."/>
            <person name="Garcia A.C."/>
            <person name="Gardiner A."/>
            <person name="Garfield D.A."/>
            <person name="Garvin B.E."/>
            <person name="Gibson G."/>
            <person name="Gilbert D."/>
            <person name="Gnerre S."/>
            <person name="Godfrey J."/>
            <person name="Good R."/>
            <person name="Gotea V."/>
            <person name="Gravely B."/>
            <person name="Greenberg A.J."/>
            <person name="Griffiths-Jones S."/>
            <person name="Gross S."/>
            <person name="Guigo R."/>
            <person name="Gustafson E.A."/>
            <person name="Haerty W."/>
            <person name="Hahn M.W."/>
            <person name="Halligan D.L."/>
            <person name="Halpern A.L."/>
            <person name="Halter G.M."/>
            <person name="Han M.V."/>
            <person name="Heger A."/>
            <person name="Hillier L."/>
            <person name="Hinrichs A.S."/>
            <person name="Holmes I."/>
            <person name="Hoskins R.A."/>
            <person name="Hubisz M.J."/>
            <person name="Hultmark D."/>
            <person name="Huntley M.A."/>
            <person name="Jaffe D.B."/>
            <person name="Jagadeeshan S."/>
            <person name="Jeck W.R."/>
            <person name="Johnson J."/>
            <person name="Jones C.D."/>
            <person name="Jordan W.C."/>
            <person name="Karpen G.H."/>
            <person name="Kataoka E."/>
            <person name="Keightley P.D."/>
            <person name="Kheradpour P."/>
            <person name="Kirkness E.F."/>
            <person name="Koerich L.B."/>
            <person name="Kristiansen K."/>
            <person name="Kudrna D."/>
            <person name="Kulathinal R.J."/>
            <person name="Kumar S."/>
            <person name="Kwok R."/>
            <person name="Lander E."/>
            <person name="Langley C.H."/>
            <person name="Lapoint R."/>
            <person name="Lazzaro B.P."/>
            <person name="Lee S.J."/>
            <person name="Levesque L."/>
            <person name="Li R."/>
            <person name="Lin C.F."/>
            <person name="Lin M.F."/>
            <person name="Lindblad-Toh K."/>
            <person name="Llopart A."/>
            <person name="Long M."/>
            <person name="Low L."/>
            <person name="Lozovsky E."/>
            <person name="Lu J."/>
            <person name="Luo M."/>
            <person name="Machado C.A."/>
            <person name="Makalowski W."/>
            <person name="Marzo M."/>
            <person name="Matsuda M."/>
            <person name="Matzkin L."/>
            <person name="McAllister B."/>
            <person name="McBride C.S."/>
            <person name="McKernan B."/>
            <person name="McKernan K."/>
            <person name="Mendez-Lago M."/>
            <person name="Minx P."/>
            <person name="Mollenhauer M.U."/>
            <person name="Montooth K."/>
            <person name="Mount S.M."/>
            <person name="Mu X."/>
            <person name="Myers E."/>
            <person name="Negre B."/>
            <person name="Newfeld S."/>
            <person name="Nielsen R."/>
            <person name="Noor M.A."/>
            <person name="O'Grady P."/>
            <person name="Pachter L."/>
            <person name="Papaceit M."/>
            <person name="Parisi M.J."/>
            <person name="Parisi M."/>
            <person name="Parts L."/>
            <person name="Pedersen J.S."/>
            <person name="Pesole G."/>
            <person name="Phillippy A.M."/>
            <person name="Ponting C.P."/>
            <person name="Pop M."/>
            <person name="Porcelli D."/>
            <person name="Powell J.R."/>
            <person name="Prohaska S."/>
            <person name="Pruitt K."/>
            <person name="Puig M."/>
            <person name="Quesneville H."/>
            <person name="Ram K.R."/>
            <person name="Rand D."/>
            <person name="Rasmussen M.D."/>
            <person name="Reed L.K."/>
            <person name="Reenan R."/>
            <person name="Reily A."/>
            <person name="Remington K.A."/>
            <person name="Rieger T.T."/>
            <person name="Ritchie M.G."/>
            <person name="Robin C."/>
            <person name="Rogers Y.H."/>
            <person name="Rohde C."/>
            <person name="Rozas J."/>
            <person name="Rubenfield M.J."/>
            <person name="Ruiz A."/>
            <person name="Russo S."/>
            <person name="Salzberg S.L."/>
            <person name="Sanchez-Gracia A."/>
            <person name="Saranga D.J."/>
            <person name="Sato H."/>
            <person name="Schaeffer S.W."/>
            <person name="Schatz M.C."/>
            <person name="Schlenke T."/>
            <person name="Schwartz R."/>
            <person name="Segarra C."/>
            <person name="Singh R.S."/>
            <person name="Sirot L."/>
            <person name="Sirota M."/>
            <person name="Sisneros N.B."/>
            <person name="Smith C.D."/>
            <person name="Smith T.F."/>
            <person name="Spieth J."/>
            <person name="Stage D.E."/>
            <person name="Stark A."/>
            <person name="Stephan W."/>
            <person name="Strausberg R.L."/>
            <person name="Strempel S."/>
            <person name="Sturgill D."/>
            <person name="Sutton G."/>
            <person name="Sutton G.G."/>
            <person name="Tao W."/>
            <person name="Teichmann S."/>
            <person name="Tobari Y.N."/>
            <person name="Tomimura Y."/>
            <person name="Tsolas J.M."/>
            <person name="Valente V.L."/>
            <person name="Venter E."/>
            <person name="Venter J.C."/>
            <person name="Vicario S."/>
            <person name="Vieira F.G."/>
            <person name="Vilella A.J."/>
            <person name="Villasante A."/>
            <person name="Walenz B."/>
            <person name="Wang J."/>
            <person name="Wasserman M."/>
            <person name="Watts T."/>
            <person name="Wilson D."/>
            <person name="Wilson R.K."/>
            <person name="Wing R.A."/>
            <person name="Wolfner M.F."/>
            <person name="Wong A."/>
            <person name="Wong G.K."/>
            <person name="Wu C.I."/>
            <person name="Wu G."/>
            <person name="Yamamoto D."/>
            <person name="Yang H.P."/>
            <person name="Yang S.P."/>
            <person name="Yorke J.A."/>
            <person name="Yoshida K."/>
            <person name="Zdobnov E."/>
            <person name="Zhang P."/>
            <person name="Zhang Y."/>
            <person name="Zimin A.V."/>
            <person name="Baldwin J."/>
            <person name="Abdouelleil A."/>
            <person name="Abdulkadir J."/>
            <person name="Abebe A."/>
            <person name="Abera B."/>
            <person name="Abreu J."/>
            <person name="Acer S.C."/>
            <person name="Aftuck L."/>
            <person name="Alexander A."/>
            <person name="An P."/>
            <person name="Anderson E."/>
            <person name="Anderson S."/>
            <person name="Arachi H."/>
            <person name="Azer M."/>
            <person name="Bachantsang P."/>
            <person name="Barry A."/>
            <person name="Bayul T."/>
            <person name="Berlin A."/>
            <person name="Bessette D."/>
            <person name="Bloom T."/>
            <person name="Blye J."/>
            <person name="Boguslavskiy L."/>
            <person name="Bonnet C."/>
            <person name="Boukhgalter B."/>
            <person name="Bourzgui I."/>
            <person name="Brown A."/>
            <person name="Cahill P."/>
            <person name="Channer S."/>
            <person name="Cheshatsang Y."/>
            <person name="Chuda L."/>
            <person name="Citroen M."/>
            <person name="Collymore A."/>
            <person name="Cooke P."/>
            <person name="Costello M."/>
            <person name="D'Aco K."/>
            <person name="Daza R."/>
            <person name="De Haan G."/>
            <person name="DeGray S."/>
            <person name="DeMaso C."/>
            <person name="Dhargay N."/>
            <person name="Dooley K."/>
            <person name="Dooley E."/>
            <person name="Doricent M."/>
            <person name="Dorje P."/>
            <person name="Dorjee K."/>
            <person name="Dupes A."/>
            <person name="Elong R."/>
            <person name="Falk J."/>
            <person name="Farina A."/>
            <person name="Faro S."/>
            <person name="Ferguson D."/>
            <person name="Fisher S."/>
            <person name="Foley C.D."/>
            <person name="Franke A."/>
            <person name="Friedrich D."/>
            <person name="Gadbois L."/>
            <person name="Gearin G."/>
            <person name="Gearin C.R."/>
            <person name="Giannoukos G."/>
            <person name="Goode T."/>
            <person name="Graham J."/>
            <person name="Grandbois E."/>
            <person name="Grewal S."/>
            <person name="Gyaltsen K."/>
            <person name="Hafez N."/>
            <person name="Hagos B."/>
            <person name="Hall J."/>
            <person name="Henson C."/>
            <person name="Hollinger A."/>
            <person name="Honan T."/>
            <person name="Huard M.D."/>
            <person name="Hughes L."/>
            <person name="Hurhula B."/>
            <person name="Husby M.E."/>
            <person name="Kamat A."/>
            <person name="Kanga B."/>
            <person name="Kashin S."/>
            <person name="Khazanovich D."/>
            <person name="Kisner P."/>
            <person name="Lance K."/>
            <person name="Lara M."/>
            <person name="Lee W."/>
            <person name="Lennon N."/>
            <person name="Letendre F."/>
            <person name="LeVine R."/>
            <person name="Lipovsky A."/>
            <person name="Liu X."/>
            <person name="Liu J."/>
            <person name="Liu S."/>
            <person name="Lokyitsang T."/>
            <person name="Lokyitsang Y."/>
            <person name="Lubonja R."/>
            <person name="Lui A."/>
            <person name="MacDonald P."/>
            <person name="Magnisalis V."/>
            <person name="Maru K."/>
            <person name="Matthews C."/>
            <person name="McCusker W."/>
            <person name="McDonough S."/>
            <person name="Mehta T."/>
            <person name="Meldrim J."/>
            <person name="Meneus L."/>
            <person name="Mihai O."/>
            <person name="Mihalev A."/>
            <person name="Mihova T."/>
            <person name="Mittelman R."/>
            <person name="Mlenga V."/>
            <person name="Montmayeur A."/>
            <person name="Mulrain L."/>
            <person name="Navidi A."/>
            <person name="Naylor J."/>
            <person name="Negash T."/>
            <person name="Nguyen T."/>
            <person name="Nguyen N."/>
            <person name="Nicol R."/>
            <person name="Norbu C."/>
            <person name="Norbu N."/>
            <person name="Novod N."/>
            <person name="O'Neill B."/>
            <person name="Osman S."/>
            <person name="Markiewicz E."/>
            <person name="Oyono O.L."/>
            <person name="Patti C."/>
            <person name="Phunkhang P."/>
            <person name="Pierre F."/>
            <person name="Priest M."/>
            <person name="Raghuraman S."/>
            <person name="Rege F."/>
            <person name="Reyes R."/>
            <person name="Rise C."/>
            <person name="Rogov P."/>
            <person name="Ross K."/>
            <person name="Ryan E."/>
            <person name="Settipalli S."/>
            <person name="Shea T."/>
            <person name="Sherpa N."/>
            <person name="Shi L."/>
            <person name="Shih D."/>
            <person name="Sparrow T."/>
            <person name="Spaulding J."/>
            <person name="Stalker J."/>
            <person name="Stange-Thomann N."/>
            <person name="Stavropoulos S."/>
            <person name="Stone C."/>
            <person name="Strader C."/>
            <person name="Tesfaye S."/>
            <person name="Thomson T."/>
            <person name="Thoulutsang Y."/>
            <person name="Thoulutsang D."/>
            <person name="Topham K."/>
            <person name="Topping I."/>
            <person name="Tsamla T."/>
            <person name="Vassiliev H."/>
            <person name="Vo A."/>
            <person name="Wangchuk T."/>
            <person name="Wangdi T."/>
            <person name="Weiand M."/>
            <person name="Wilkinson J."/>
            <person name="Wilson A."/>
            <person name="Yadav S."/>
            <person name="Young G."/>
            <person name="Yu Q."/>
            <person name="Zembek L."/>
            <person name="Zhong D."/>
            <person name="Zimmer A."/>
            <person name="Zwirko Z."/>
            <person name="Jaffe D.B."/>
            <person name="Alvarez P."/>
            <person name="Brockman W."/>
            <person name="Butler J."/>
            <person name="Chin C."/>
            <person name="Gnerre S."/>
            <person name="Grabherr M."/>
            <person name="Kleber M."/>
            <person name="Mauceli E."/>
            <person name="MacCallum I."/>
        </authorList>
    </citation>
    <scope>NUCLEOTIDE SEQUENCE [LARGE SCALE GENOMIC DNA]</scope>
    <source>
        <strain evidence="2">Rob3c / Tucson 14021-0248.25</strain>
    </source>
</reference>
<organism evidence="2">
    <name type="scientific">Drosophila sechellia</name>
    <name type="common">Fruit fly</name>
    <dbReference type="NCBI Taxonomy" id="7238"/>
    <lineage>
        <taxon>Eukaryota</taxon>
        <taxon>Metazoa</taxon>
        <taxon>Ecdysozoa</taxon>
        <taxon>Arthropoda</taxon>
        <taxon>Hexapoda</taxon>
        <taxon>Insecta</taxon>
        <taxon>Pterygota</taxon>
        <taxon>Neoptera</taxon>
        <taxon>Endopterygota</taxon>
        <taxon>Diptera</taxon>
        <taxon>Brachycera</taxon>
        <taxon>Muscomorpha</taxon>
        <taxon>Ephydroidea</taxon>
        <taxon>Drosophilidae</taxon>
        <taxon>Drosophila</taxon>
        <taxon>Sophophora</taxon>
    </lineage>
</organism>
<evidence type="ECO:0000313" key="1">
    <source>
        <dbReference type="EMBL" id="EDW44474.1"/>
    </source>
</evidence>
<keyword evidence="2" id="KW-1185">Reference proteome</keyword>
<protein>
    <submittedName>
        <fullName evidence="1">GM22451</fullName>
    </submittedName>
</protein>
<proteinExistence type="predicted"/>
<gene>
    <name evidence="1" type="primary">Dsec\GM22451</name>
    <name evidence="1" type="ORF">Dsec_GM22451</name>
</gene>
<dbReference type="Proteomes" id="UP000001292">
    <property type="component" value="Unassembled WGS sequence"/>
</dbReference>
<dbReference type="AlphaFoldDB" id="B4IB11"/>